<evidence type="ECO:0000313" key="2">
    <source>
        <dbReference type="EMBL" id="SMD43795.1"/>
    </source>
</evidence>
<gene>
    <name evidence="2" type="ORF">SAMN00777080_2404</name>
</gene>
<feature type="transmembrane region" description="Helical" evidence="1">
    <location>
        <begin position="116"/>
        <end position="135"/>
    </location>
</feature>
<dbReference type="OrthoDB" id="838091at2"/>
<keyword evidence="1" id="KW-0472">Membrane</keyword>
<evidence type="ECO:0000313" key="3">
    <source>
        <dbReference type="Proteomes" id="UP000192333"/>
    </source>
</evidence>
<feature type="transmembrane region" description="Helical" evidence="1">
    <location>
        <begin position="93"/>
        <end position="110"/>
    </location>
</feature>
<reference evidence="3" key="1">
    <citation type="submission" date="2017-04" db="EMBL/GenBank/DDBJ databases">
        <authorList>
            <person name="Varghese N."/>
            <person name="Submissions S."/>
        </authorList>
    </citation>
    <scope>NUCLEOTIDE SEQUENCE [LARGE SCALE GENOMIC DNA]</scope>
    <source>
        <strain evidence="3">DSM 16537</strain>
    </source>
</reference>
<feature type="transmembrane region" description="Helical" evidence="1">
    <location>
        <begin position="196"/>
        <end position="215"/>
    </location>
</feature>
<dbReference type="RefSeq" id="WP_084120658.1">
    <property type="nucleotide sequence ID" value="NZ_LT838813.1"/>
</dbReference>
<dbReference type="EMBL" id="LT838813">
    <property type="protein sequence ID" value="SMD43795.1"/>
    <property type="molecule type" value="Genomic_DNA"/>
</dbReference>
<feature type="transmembrane region" description="Helical" evidence="1">
    <location>
        <begin position="169"/>
        <end position="190"/>
    </location>
</feature>
<organism evidence="2 3">
    <name type="scientific">Aquiflexum balticum DSM 16537</name>
    <dbReference type="NCBI Taxonomy" id="758820"/>
    <lineage>
        <taxon>Bacteria</taxon>
        <taxon>Pseudomonadati</taxon>
        <taxon>Bacteroidota</taxon>
        <taxon>Cytophagia</taxon>
        <taxon>Cytophagales</taxon>
        <taxon>Cyclobacteriaceae</taxon>
        <taxon>Aquiflexum</taxon>
    </lineage>
</organism>
<name>A0A1W2H4D8_9BACT</name>
<dbReference type="STRING" id="758820.SAMN00777080_2404"/>
<accession>A0A1W2H4D8</accession>
<keyword evidence="3" id="KW-1185">Reference proteome</keyword>
<dbReference type="AlphaFoldDB" id="A0A1W2H4D8"/>
<keyword evidence="1" id="KW-1133">Transmembrane helix</keyword>
<keyword evidence="1" id="KW-0812">Transmembrane</keyword>
<protein>
    <submittedName>
        <fullName evidence="2">Uncharacterized protein</fullName>
    </submittedName>
</protein>
<sequence length="227" mass="26965">MKLSEKDIEILHYHINGKHIQYIEVRDEILDHYQTALEQEEQRSFEDVLAELDKTFTIGYSRQTARNYLQNLKAEYPIRFKEDLFALFTTKKIWLTLILLGFVISIPYWIPRSGTLFHLLNLIFLFSISFENLIITKNYPNNKRKHHYRDIDDKPVFAITKSDSPKGVAILHVICFVVIMILLFLFSENILYKPPYLYATIVGIWLFLMMTIIRFRTKTKLSKPQIN</sequence>
<evidence type="ECO:0000256" key="1">
    <source>
        <dbReference type="SAM" id="Phobius"/>
    </source>
</evidence>
<proteinExistence type="predicted"/>
<dbReference type="Proteomes" id="UP000192333">
    <property type="component" value="Chromosome I"/>
</dbReference>